<dbReference type="EMBL" id="LWBO01000012">
    <property type="protein sequence ID" value="OQP48376.1"/>
    <property type="molecule type" value="Genomic_DNA"/>
</dbReference>
<dbReference type="RefSeq" id="WP_014221576.1">
    <property type="nucleotide sequence ID" value="NZ_LWBO01000012.1"/>
</dbReference>
<comment type="caution">
    <text evidence="1">The sequence shown here is derived from an EMBL/GenBank/DDBJ whole genome shotgun (WGS) entry which is preliminary data.</text>
</comment>
<protein>
    <submittedName>
        <fullName evidence="1">Uncharacterized protein</fullName>
    </submittedName>
</protein>
<keyword evidence="2" id="KW-1185">Reference proteome</keyword>
<accession>A0ABX3NWG3</accession>
<dbReference type="Proteomes" id="UP000192277">
    <property type="component" value="Unassembled WGS sequence"/>
</dbReference>
<gene>
    <name evidence="1" type="ORF">A4D02_06580</name>
</gene>
<evidence type="ECO:0000313" key="1">
    <source>
        <dbReference type="EMBL" id="OQP48376.1"/>
    </source>
</evidence>
<proteinExistence type="predicted"/>
<reference evidence="1 2" key="1">
    <citation type="submission" date="2016-04" db="EMBL/GenBank/DDBJ databases">
        <authorList>
            <person name="Chen L."/>
            <person name="Zhuang W."/>
            <person name="Wang G."/>
        </authorList>
    </citation>
    <scope>NUCLEOTIDE SEQUENCE [LARGE SCALE GENOMIC DNA]</scope>
    <source>
        <strain evidence="2">GR20</strain>
    </source>
</reference>
<sequence>MLLDLSSIEVKLSQVIDANATFNRGIFTVEIKHKFASLFESTSFEIYANKIGDDPNCYFSYSQEYLYDLTVFEEKPSSRADINFIVKTILVLESEWSGNFKEIIDDFQKLLVANAINKVLVFKCHSTELDGYIGFMNQNIKEYIGGSGNYLLISYINDMHKFIIRTAN</sequence>
<organism evidence="1 2">
    <name type="scientific">Niastella koreensis</name>
    <dbReference type="NCBI Taxonomy" id="354356"/>
    <lineage>
        <taxon>Bacteria</taxon>
        <taxon>Pseudomonadati</taxon>
        <taxon>Bacteroidota</taxon>
        <taxon>Chitinophagia</taxon>
        <taxon>Chitinophagales</taxon>
        <taxon>Chitinophagaceae</taxon>
        <taxon>Niastella</taxon>
    </lineage>
</organism>
<evidence type="ECO:0000313" key="2">
    <source>
        <dbReference type="Proteomes" id="UP000192277"/>
    </source>
</evidence>
<name>A0ABX3NWG3_9BACT</name>